<protein>
    <submittedName>
        <fullName evidence="2">DNA-binding transcriptional regulator, MarR family</fullName>
    </submittedName>
</protein>
<dbReference type="SUPFAM" id="SSF46785">
    <property type="entry name" value="Winged helix' DNA-binding domain"/>
    <property type="match status" value="1"/>
</dbReference>
<dbReference type="GO" id="GO:0003677">
    <property type="term" value="F:DNA binding"/>
    <property type="evidence" value="ECO:0007669"/>
    <property type="project" value="UniProtKB-KW"/>
</dbReference>
<evidence type="ECO:0000313" key="2">
    <source>
        <dbReference type="EMBL" id="SNS40726.1"/>
    </source>
</evidence>
<dbReference type="InterPro" id="IPR000835">
    <property type="entry name" value="HTH_MarR-typ"/>
</dbReference>
<dbReference type="SMART" id="SM00347">
    <property type="entry name" value="HTH_MARR"/>
    <property type="match status" value="1"/>
</dbReference>
<dbReference type="PANTHER" id="PTHR39515:SF2">
    <property type="entry name" value="HTH-TYPE TRANSCRIPTIONAL REGULATOR RV0880"/>
    <property type="match status" value="1"/>
</dbReference>
<dbReference type="InterPro" id="IPR036390">
    <property type="entry name" value="WH_DNA-bd_sf"/>
</dbReference>
<sequence>MSNSNDDLARGVLDAAFDLRRVLRAHLPESGTDETLPLAQAEVVRTVLAFPDSRIGDIATRLKLRHNTVSTLVRTLVDKGLLDRHPDPTDGRAVVLRVNEERTARRERRTDRRIEVLSAEIGQLTPAERRAVEKALPAMVKLNEGLRLVSENV</sequence>
<dbReference type="AlphaFoldDB" id="A0A239E7U6"/>
<dbReference type="InterPro" id="IPR036388">
    <property type="entry name" value="WH-like_DNA-bd_sf"/>
</dbReference>
<dbReference type="RefSeq" id="WP_089243320.1">
    <property type="nucleotide sequence ID" value="NZ_FZOW01000002.1"/>
</dbReference>
<keyword evidence="2" id="KW-0238">DNA-binding</keyword>
<dbReference type="OrthoDB" id="69852at2"/>
<dbReference type="InterPro" id="IPR052526">
    <property type="entry name" value="HTH-type_Bedaq_tolerance"/>
</dbReference>
<gene>
    <name evidence="2" type="ORF">SAMN05421642_102248</name>
</gene>
<name>A0A239E7U6_9NOCA</name>
<reference evidence="3" key="1">
    <citation type="submission" date="2017-06" db="EMBL/GenBank/DDBJ databases">
        <authorList>
            <person name="Varghese N."/>
            <person name="Submissions S."/>
        </authorList>
    </citation>
    <scope>NUCLEOTIDE SEQUENCE [LARGE SCALE GENOMIC DNA]</scope>
    <source>
        <strain evidence="3">JCM 23211</strain>
    </source>
</reference>
<keyword evidence="3" id="KW-1185">Reference proteome</keyword>
<dbReference type="GO" id="GO:0003700">
    <property type="term" value="F:DNA-binding transcription factor activity"/>
    <property type="evidence" value="ECO:0007669"/>
    <property type="project" value="InterPro"/>
</dbReference>
<feature type="domain" description="HTH marR-type" evidence="1">
    <location>
        <begin position="29"/>
        <end position="129"/>
    </location>
</feature>
<evidence type="ECO:0000259" key="1">
    <source>
        <dbReference type="SMART" id="SM00347"/>
    </source>
</evidence>
<dbReference type="PANTHER" id="PTHR39515">
    <property type="entry name" value="CONSERVED PROTEIN"/>
    <property type="match status" value="1"/>
</dbReference>
<dbReference type="Proteomes" id="UP000198327">
    <property type="component" value="Unassembled WGS sequence"/>
</dbReference>
<dbReference type="Pfam" id="PF12802">
    <property type="entry name" value="MarR_2"/>
    <property type="match status" value="1"/>
</dbReference>
<proteinExistence type="predicted"/>
<dbReference type="Gene3D" id="1.10.10.10">
    <property type="entry name" value="Winged helix-like DNA-binding domain superfamily/Winged helix DNA-binding domain"/>
    <property type="match status" value="1"/>
</dbReference>
<evidence type="ECO:0000313" key="3">
    <source>
        <dbReference type="Proteomes" id="UP000198327"/>
    </source>
</evidence>
<dbReference type="EMBL" id="FZOW01000002">
    <property type="protein sequence ID" value="SNS40726.1"/>
    <property type="molecule type" value="Genomic_DNA"/>
</dbReference>
<organism evidence="2 3">
    <name type="scientific">Rhodococcoides kyotonense</name>
    <dbReference type="NCBI Taxonomy" id="398843"/>
    <lineage>
        <taxon>Bacteria</taxon>
        <taxon>Bacillati</taxon>
        <taxon>Actinomycetota</taxon>
        <taxon>Actinomycetes</taxon>
        <taxon>Mycobacteriales</taxon>
        <taxon>Nocardiaceae</taxon>
        <taxon>Rhodococcoides</taxon>
    </lineage>
</organism>
<accession>A0A239E7U6</accession>